<evidence type="ECO:0000313" key="5">
    <source>
        <dbReference type="Proteomes" id="UP000728185"/>
    </source>
</evidence>
<reference evidence="4" key="1">
    <citation type="submission" date="2019-05" db="EMBL/GenBank/DDBJ databases">
        <title>Annotation for the trematode Fasciolopsis buski.</title>
        <authorList>
            <person name="Choi Y.-J."/>
        </authorList>
    </citation>
    <scope>NUCLEOTIDE SEQUENCE</scope>
    <source>
        <strain evidence="4">HT</strain>
        <tissue evidence="4">Whole worm</tissue>
    </source>
</reference>
<feature type="domain" description="HMG box" evidence="3">
    <location>
        <begin position="20"/>
        <end position="83"/>
    </location>
</feature>
<dbReference type="OrthoDB" id="5550281at2759"/>
<dbReference type="EMBL" id="LUCM01006056">
    <property type="protein sequence ID" value="KAA0191896.1"/>
    <property type="molecule type" value="Genomic_DNA"/>
</dbReference>
<evidence type="ECO:0000256" key="1">
    <source>
        <dbReference type="PROSITE-ProRule" id="PRU00267"/>
    </source>
</evidence>
<comment type="caution">
    <text evidence="4">The sequence shown here is derived from an EMBL/GenBank/DDBJ whole genome shotgun (WGS) entry which is preliminary data.</text>
</comment>
<dbReference type="Gene3D" id="1.10.30.10">
    <property type="entry name" value="High mobility group box domain"/>
    <property type="match status" value="1"/>
</dbReference>
<evidence type="ECO:0000259" key="3">
    <source>
        <dbReference type="PROSITE" id="PS50118"/>
    </source>
</evidence>
<organism evidence="4 5">
    <name type="scientific">Fasciolopsis buskii</name>
    <dbReference type="NCBI Taxonomy" id="27845"/>
    <lineage>
        <taxon>Eukaryota</taxon>
        <taxon>Metazoa</taxon>
        <taxon>Spiralia</taxon>
        <taxon>Lophotrochozoa</taxon>
        <taxon>Platyhelminthes</taxon>
        <taxon>Trematoda</taxon>
        <taxon>Digenea</taxon>
        <taxon>Plagiorchiida</taxon>
        <taxon>Echinostomata</taxon>
        <taxon>Echinostomatoidea</taxon>
        <taxon>Fasciolidae</taxon>
        <taxon>Fasciolopsis</taxon>
    </lineage>
</organism>
<dbReference type="Pfam" id="PF09011">
    <property type="entry name" value="HMG_box_2"/>
    <property type="match status" value="1"/>
</dbReference>
<dbReference type="PROSITE" id="PS50118">
    <property type="entry name" value="HMG_BOX_2"/>
    <property type="match status" value="1"/>
</dbReference>
<dbReference type="GO" id="GO:0003677">
    <property type="term" value="F:DNA binding"/>
    <property type="evidence" value="ECO:0007669"/>
    <property type="project" value="UniProtKB-UniRule"/>
</dbReference>
<evidence type="ECO:0000313" key="4">
    <source>
        <dbReference type="EMBL" id="KAA0191896.1"/>
    </source>
</evidence>
<evidence type="ECO:0000256" key="2">
    <source>
        <dbReference type="SAM" id="MobiDB-lite"/>
    </source>
</evidence>
<keyword evidence="5" id="KW-1185">Reference proteome</keyword>
<sequence>MALCPGQARTQTENRTKIANKRPPGPYALFVRSMKKFYAGNLADFSRYCACQWRQLSEAERDKFRKQAAALRRPKPRNPQSAAYLKFVSKMYECLRKKHPGWTAKRIREQLMKGYQKVKCKCPKNKK</sequence>
<feature type="DNA-binding region" description="HMG box" evidence="1">
    <location>
        <begin position="20"/>
        <end position="83"/>
    </location>
</feature>
<accession>A0A8E0RZB1</accession>
<feature type="region of interest" description="Disordered" evidence="2">
    <location>
        <begin position="1"/>
        <end position="22"/>
    </location>
</feature>
<gene>
    <name evidence="4" type="ORF">FBUS_08115</name>
</gene>
<dbReference type="SMART" id="SM00398">
    <property type="entry name" value="HMG"/>
    <property type="match status" value="1"/>
</dbReference>
<dbReference type="InterPro" id="IPR009071">
    <property type="entry name" value="HMG_box_dom"/>
</dbReference>
<keyword evidence="1" id="KW-0539">Nucleus</keyword>
<dbReference type="Proteomes" id="UP000728185">
    <property type="component" value="Unassembled WGS sequence"/>
</dbReference>
<protein>
    <submittedName>
        <fullName evidence="4">High mobility group HMG1 HMG2</fullName>
    </submittedName>
</protein>
<proteinExistence type="predicted"/>
<dbReference type="AlphaFoldDB" id="A0A8E0RZB1"/>
<dbReference type="InterPro" id="IPR036910">
    <property type="entry name" value="HMG_box_dom_sf"/>
</dbReference>
<keyword evidence="1" id="KW-0238">DNA-binding</keyword>
<dbReference type="GO" id="GO:0005634">
    <property type="term" value="C:nucleus"/>
    <property type="evidence" value="ECO:0007669"/>
    <property type="project" value="UniProtKB-UniRule"/>
</dbReference>
<dbReference type="SUPFAM" id="SSF47095">
    <property type="entry name" value="HMG-box"/>
    <property type="match status" value="1"/>
</dbReference>
<name>A0A8E0RZB1_9TREM</name>